<dbReference type="EMBL" id="MN812722">
    <property type="protein sequence ID" value="QGZ13240.1"/>
    <property type="molecule type" value="Genomic_DNA"/>
</dbReference>
<evidence type="ECO:0000313" key="2">
    <source>
        <dbReference type="Proteomes" id="UP000435913"/>
    </source>
</evidence>
<reference evidence="1" key="1">
    <citation type="submission" date="2019-12" db="EMBL/GenBank/DDBJ databases">
        <title>Isolation and complete genomic sequence of bacteriophage NF: A novel Vibrio alginolyticus phage isolated from the coastal water of Qingdao, China.</title>
        <authorList>
            <person name="Zhang X."/>
        </authorList>
    </citation>
    <scope>NUCLEOTIDE SEQUENCE [LARGE SCALE GENOMIC DNA]</scope>
</reference>
<dbReference type="KEGG" id="vg:77925318"/>
<organism evidence="1 2">
    <name type="scientific">Vibrio phage NF</name>
    <dbReference type="NCBI Taxonomy" id="2686202"/>
    <lineage>
        <taxon>Viruses</taxon>
        <taxon>Duplodnaviria</taxon>
        <taxon>Heunggongvirae</taxon>
        <taxon>Uroviricota</taxon>
        <taxon>Caudoviricetes</taxon>
        <taxon>Enfavirus</taxon>
        <taxon>Enfavirus NF</taxon>
    </lineage>
</organism>
<protein>
    <submittedName>
        <fullName evidence="1">Uncharacterized protein</fullName>
    </submittedName>
</protein>
<accession>A0A6B9J002</accession>
<dbReference type="Proteomes" id="UP000435913">
    <property type="component" value="Segment"/>
</dbReference>
<dbReference type="RefSeq" id="YP_010649758.1">
    <property type="nucleotide sequence ID" value="NC_070773.1"/>
</dbReference>
<evidence type="ECO:0000313" key="1">
    <source>
        <dbReference type="EMBL" id="QGZ13240.1"/>
    </source>
</evidence>
<name>A0A6B9J002_9CAUD</name>
<dbReference type="GeneID" id="77925318"/>
<keyword evidence="2" id="KW-1185">Reference proteome</keyword>
<proteinExistence type="predicted"/>
<sequence>MKIYNSYQEAKIANQEKDIFSLQGKYTCGGDEPLHPDSQGCYWTHCEPSDYLMSVSMFINSGHKISAGDTFIDTDGKVETMTEIDAINNCINDDDDKRYILKSAWIKDKIPTESTEEREALDMIDTTLKQVESLANNSESLNSSKYNRAVGGPVKLSPPEWIGEGLPPVGVECEYFHRPRGLWVRFIPLLITDNESSPNKIPAIYGEWYHPNDCMWEPDLIDLFDNPKFRKAETPQQRKERERLEEIKEMAQTPKPCGFAIYDICEQLYDAGYRKESK</sequence>